<evidence type="ECO:0000256" key="5">
    <source>
        <dbReference type="ARBA" id="ARBA00023242"/>
    </source>
</evidence>
<organism evidence="7 8">
    <name type="scientific">Ceratobasidium theobromae</name>
    <dbReference type="NCBI Taxonomy" id="1582974"/>
    <lineage>
        <taxon>Eukaryota</taxon>
        <taxon>Fungi</taxon>
        <taxon>Dikarya</taxon>
        <taxon>Basidiomycota</taxon>
        <taxon>Agaricomycotina</taxon>
        <taxon>Agaricomycetes</taxon>
        <taxon>Cantharellales</taxon>
        <taxon>Ceratobasidiaceae</taxon>
        <taxon>Ceratobasidium</taxon>
    </lineage>
</organism>
<dbReference type="Proteomes" id="UP000383932">
    <property type="component" value="Unassembled WGS sequence"/>
</dbReference>
<feature type="region of interest" description="Disordered" evidence="6">
    <location>
        <begin position="238"/>
        <end position="259"/>
    </location>
</feature>
<reference evidence="7 8" key="1">
    <citation type="journal article" date="2019" name="Fungal Biol. Biotechnol.">
        <title>Draft genome sequence of fastidious pathogen Ceratobasidium theobromae, which causes vascular-streak dieback in Theobroma cacao.</title>
        <authorList>
            <person name="Ali S.S."/>
            <person name="Asman A."/>
            <person name="Shao J."/>
            <person name="Firmansyah A.P."/>
            <person name="Susilo A.W."/>
            <person name="Rosmana A."/>
            <person name="McMahon P."/>
            <person name="Junaid M."/>
            <person name="Guest D."/>
            <person name="Kheng T.Y."/>
            <person name="Meinhardt L.W."/>
            <person name="Bailey B.A."/>
        </authorList>
    </citation>
    <scope>NUCLEOTIDE SEQUENCE [LARGE SCALE GENOMIC DNA]</scope>
    <source>
        <strain evidence="7 8">CT2</strain>
    </source>
</reference>
<dbReference type="PANTHER" id="PTHR28290:SF1">
    <property type="entry name" value="ENHANCER OF TRANSLATION TERMINATION 1"/>
    <property type="match status" value="1"/>
</dbReference>
<evidence type="ECO:0000256" key="2">
    <source>
        <dbReference type="ARBA" id="ARBA00007273"/>
    </source>
</evidence>
<accession>A0A5N5QCQ1</accession>
<sequence>MPKPEPTVPKKLKRPRGLLASRKAGESSTEPEPASKKARAEGSQNPNQVKFEDWQDLEELFENALDALYGSNWTSAIPLVRGVLHECTRLVSVHKDPTTIYSPLDRGDKGKDVNGTPASAFYTIYASAWFLMSTFARNDASLLAQGEPTEPSEYILSSLAACEKGQEALEARKQPKAWDLELTWGRALVSAAQSLVNPEDDAQATTADQNEIAGARARYTGPNASTALDRAFEHLSYATKHRPTGLTNDETEQERGTRDERFTRVLLETTQEMLAITEQLQEITEFSENVSHLDNARTLFVEVEQFSNVPAETRTQAIFGAAQAGLAIGSAMAERLEDEEQDSDVEETKGSSALRKSAIRNLKEVIERFDMVREMSSAKENHKGSPIDDDEIKPLLQEALVTLATLLPEGSEQEAMYARYRDEDGALEEDSDNEE</sequence>
<evidence type="ECO:0000256" key="6">
    <source>
        <dbReference type="SAM" id="MobiDB-lite"/>
    </source>
</evidence>
<feature type="region of interest" description="Disordered" evidence="6">
    <location>
        <begin position="1"/>
        <end position="48"/>
    </location>
</feature>
<dbReference type="AlphaFoldDB" id="A0A5N5QCQ1"/>
<dbReference type="OrthoDB" id="3204217at2759"/>
<evidence type="ECO:0000256" key="1">
    <source>
        <dbReference type="ARBA" id="ARBA00004123"/>
    </source>
</evidence>
<dbReference type="EMBL" id="SSOP01000255">
    <property type="protein sequence ID" value="KAB5589550.1"/>
    <property type="molecule type" value="Genomic_DNA"/>
</dbReference>
<dbReference type="InterPro" id="IPR024318">
    <property type="entry name" value="Nro1/ETT1"/>
</dbReference>
<evidence type="ECO:0000256" key="3">
    <source>
        <dbReference type="ARBA" id="ARBA00023015"/>
    </source>
</evidence>
<keyword evidence="4" id="KW-0804">Transcription</keyword>
<comment type="subcellular location">
    <subcellularLocation>
        <location evidence="1">Nucleus</location>
    </subcellularLocation>
</comment>
<proteinExistence type="inferred from homology"/>
<dbReference type="GO" id="GO:2000640">
    <property type="term" value="P:positive regulation of SREBP signaling pathway"/>
    <property type="evidence" value="ECO:0007669"/>
    <property type="project" value="TreeGrafter"/>
</dbReference>
<evidence type="ECO:0000313" key="7">
    <source>
        <dbReference type="EMBL" id="KAB5589550.1"/>
    </source>
</evidence>
<keyword evidence="8" id="KW-1185">Reference proteome</keyword>
<dbReference type="PANTHER" id="PTHR28290">
    <property type="entry name" value="ENHANCER OF TRANSLATION TERMINATION 1"/>
    <property type="match status" value="1"/>
</dbReference>
<comment type="similarity">
    <text evidence="2">Belongs to the ETT1 family.</text>
</comment>
<evidence type="ECO:0000256" key="4">
    <source>
        <dbReference type="ARBA" id="ARBA00023163"/>
    </source>
</evidence>
<dbReference type="GO" id="GO:0005634">
    <property type="term" value="C:nucleus"/>
    <property type="evidence" value="ECO:0007669"/>
    <property type="project" value="UniProtKB-SubCell"/>
</dbReference>
<keyword evidence="3" id="KW-0805">Transcription regulation</keyword>
<gene>
    <name evidence="7" type="ORF">CTheo_7007</name>
</gene>
<keyword evidence="5" id="KW-0539">Nucleus</keyword>
<comment type="caution">
    <text evidence="7">The sequence shown here is derived from an EMBL/GenBank/DDBJ whole genome shotgun (WGS) entry which is preliminary data.</text>
</comment>
<name>A0A5N5QCQ1_9AGAM</name>
<evidence type="ECO:0000313" key="8">
    <source>
        <dbReference type="Proteomes" id="UP000383932"/>
    </source>
</evidence>
<protein>
    <submittedName>
        <fullName evidence="7">Uncharacterized protein</fullName>
    </submittedName>
</protein>